<dbReference type="Proteomes" id="UP001595456">
    <property type="component" value="Unassembled WGS sequence"/>
</dbReference>
<dbReference type="EMBL" id="JBHRST010000001">
    <property type="protein sequence ID" value="MFC3096229.1"/>
    <property type="molecule type" value="Genomic_DNA"/>
</dbReference>
<comment type="caution">
    <text evidence="1">The sequence shown here is derived from an EMBL/GenBank/DDBJ whole genome shotgun (WGS) entry which is preliminary data.</text>
</comment>
<evidence type="ECO:0000313" key="1">
    <source>
        <dbReference type="EMBL" id="MFC3096229.1"/>
    </source>
</evidence>
<protein>
    <submittedName>
        <fullName evidence="1">Uncharacterized protein</fullName>
    </submittedName>
</protein>
<keyword evidence="2" id="KW-1185">Reference proteome</keyword>
<accession>A0ABV7E0L9</accession>
<evidence type="ECO:0000313" key="2">
    <source>
        <dbReference type="Proteomes" id="UP001595456"/>
    </source>
</evidence>
<reference evidence="2" key="1">
    <citation type="journal article" date="2019" name="Int. J. Syst. Evol. Microbiol.">
        <title>The Global Catalogue of Microorganisms (GCM) 10K type strain sequencing project: providing services to taxonomists for standard genome sequencing and annotation.</title>
        <authorList>
            <consortium name="The Broad Institute Genomics Platform"/>
            <consortium name="The Broad Institute Genome Sequencing Center for Infectious Disease"/>
            <person name="Wu L."/>
            <person name="Ma J."/>
        </authorList>
    </citation>
    <scope>NUCLEOTIDE SEQUENCE [LARGE SCALE GENOMIC DNA]</scope>
    <source>
        <strain evidence="2">KCTC 52607</strain>
    </source>
</reference>
<sequence length="77" mass="8532">MDLNELFRRHQLALIGVGENEAPDKRVAAEREADRYAAQIDALRATAPGKRSVISVHTYRSLSRTERTAHGTSSQNA</sequence>
<proteinExistence type="predicted"/>
<organism evidence="1 2">
    <name type="scientific">Alteraurantiacibacter palmitatis</name>
    <dbReference type="NCBI Taxonomy" id="2054628"/>
    <lineage>
        <taxon>Bacteria</taxon>
        <taxon>Pseudomonadati</taxon>
        <taxon>Pseudomonadota</taxon>
        <taxon>Alphaproteobacteria</taxon>
        <taxon>Sphingomonadales</taxon>
        <taxon>Erythrobacteraceae</taxon>
        <taxon>Alteraurantiacibacter</taxon>
    </lineage>
</organism>
<name>A0ABV7E0L9_9SPHN</name>
<dbReference type="RefSeq" id="WP_336924732.1">
    <property type="nucleotide sequence ID" value="NZ_JBANRO010000002.1"/>
</dbReference>
<gene>
    <name evidence="1" type="ORF">ACFODU_00250</name>
</gene>